<accession>A0AAV2VMV0</accession>
<dbReference type="AlphaFoldDB" id="A0AAV2VMV0"/>
<sequence length="181" mass="20694">MISNAELMLLHLLESEGSMSGYEINRLVEQRGFREWADVGMTSIYVSLNKLLKKEYVSFQLDTSKKGKGPIPKIYSLEEPGIRTLTDEVYSVITTVSQQKSRFRLGLAAISLFTPEARMELLNSRKSALESHLYRLQSEIYPQQGGDSLPLEARWQFQYSFDSLQMEIAFADKLLRDLSEA</sequence>
<dbReference type="InterPro" id="IPR036388">
    <property type="entry name" value="WH-like_DNA-bd_sf"/>
</dbReference>
<feature type="domain" description="Transcription regulator PadR N-terminal" evidence="1">
    <location>
        <begin position="9"/>
        <end position="86"/>
    </location>
</feature>
<evidence type="ECO:0000313" key="2">
    <source>
        <dbReference type="EMBL" id="CCO45715.1"/>
    </source>
</evidence>
<reference evidence="2 3" key="1">
    <citation type="journal article" date="2013" name="ISME J.">
        <title>Comparative genomics of pathogenic lineages of Vibrio nigripulchritudo identifies virulence-associated traits.</title>
        <authorList>
            <person name="Goudenege D."/>
            <person name="Labreuche Y."/>
            <person name="Krin E."/>
            <person name="Ansquer D."/>
            <person name="Mangenot S."/>
            <person name="Calteau A."/>
            <person name="Medigue C."/>
            <person name="Mazel D."/>
            <person name="Polz M.F."/>
            <person name="Le Roux F."/>
        </authorList>
    </citation>
    <scope>NUCLEOTIDE SEQUENCE [LARGE SCALE GENOMIC DNA]</scope>
    <source>
        <strain evidence="2 3">SOn1</strain>
    </source>
</reference>
<dbReference type="InterPro" id="IPR005149">
    <property type="entry name" value="Tscrpt_reg_PadR_N"/>
</dbReference>
<dbReference type="Gene3D" id="1.10.10.10">
    <property type="entry name" value="Winged helix-like DNA-binding domain superfamily/Winged helix DNA-binding domain"/>
    <property type="match status" value="1"/>
</dbReference>
<proteinExistence type="predicted"/>
<protein>
    <submittedName>
        <fullName evidence="2">Transcription regulator PadR N-terminal-like</fullName>
    </submittedName>
</protein>
<name>A0AAV2VMV0_9VIBR</name>
<dbReference type="InterPro" id="IPR036390">
    <property type="entry name" value="WH_DNA-bd_sf"/>
</dbReference>
<dbReference type="Pfam" id="PF03551">
    <property type="entry name" value="PadR"/>
    <property type="match status" value="1"/>
</dbReference>
<dbReference type="EMBL" id="CAOF01000063">
    <property type="protein sequence ID" value="CCO45715.1"/>
    <property type="molecule type" value="Genomic_DNA"/>
</dbReference>
<evidence type="ECO:0000313" key="3">
    <source>
        <dbReference type="Proteomes" id="UP000018211"/>
    </source>
</evidence>
<gene>
    <name evidence="2" type="ORF">VIBNISOn1_1550009</name>
</gene>
<dbReference type="Proteomes" id="UP000018211">
    <property type="component" value="Unassembled WGS sequence"/>
</dbReference>
<organism evidence="2 3">
    <name type="scientific">Vibrio nigripulchritudo SOn1</name>
    <dbReference type="NCBI Taxonomy" id="1238450"/>
    <lineage>
        <taxon>Bacteria</taxon>
        <taxon>Pseudomonadati</taxon>
        <taxon>Pseudomonadota</taxon>
        <taxon>Gammaproteobacteria</taxon>
        <taxon>Vibrionales</taxon>
        <taxon>Vibrionaceae</taxon>
        <taxon>Vibrio</taxon>
    </lineage>
</organism>
<dbReference type="SUPFAM" id="SSF46785">
    <property type="entry name" value="Winged helix' DNA-binding domain"/>
    <property type="match status" value="1"/>
</dbReference>
<evidence type="ECO:0000259" key="1">
    <source>
        <dbReference type="Pfam" id="PF03551"/>
    </source>
</evidence>
<comment type="caution">
    <text evidence="2">The sequence shown here is derived from an EMBL/GenBank/DDBJ whole genome shotgun (WGS) entry which is preliminary data.</text>
</comment>